<sequence>MSTATAPCATRTEDLYANDGTFEYVRINGRFYYAPAGKPTYLPVGESLPEFILLDWSDLHEETANRILPAIQSLNEA</sequence>
<name>A0A2T0S8K1_9BACT</name>
<dbReference type="AlphaFoldDB" id="A0A2T0S8K1"/>
<dbReference type="EMBL" id="PVTE01000025">
    <property type="protein sequence ID" value="PRY29764.1"/>
    <property type="molecule type" value="Genomic_DNA"/>
</dbReference>
<dbReference type="Proteomes" id="UP000238375">
    <property type="component" value="Unassembled WGS sequence"/>
</dbReference>
<evidence type="ECO:0000313" key="2">
    <source>
        <dbReference type="Proteomes" id="UP000238375"/>
    </source>
</evidence>
<comment type="caution">
    <text evidence="1">The sequence shown here is derived from an EMBL/GenBank/DDBJ whole genome shotgun (WGS) entry which is preliminary data.</text>
</comment>
<proteinExistence type="predicted"/>
<reference evidence="1 2" key="1">
    <citation type="submission" date="2018-03" db="EMBL/GenBank/DDBJ databases">
        <title>Genomic Encyclopedia of Archaeal and Bacterial Type Strains, Phase II (KMG-II): from individual species to whole genera.</title>
        <authorList>
            <person name="Goeker M."/>
        </authorList>
    </citation>
    <scope>NUCLEOTIDE SEQUENCE [LARGE SCALE GENOMIC DNA]</scope>
    <source>
        <strain evidence="1 2">DSM 28354</strain>
    </source>
</reference>
<dbReference type="RefSeq" id="WP_106140046.1">
    <property type="nucleotide sequence ID" value="NZ_PVTE01000025.1"/>
</dbReference>
<accession>A0A2T0S8K1</accession>
<organism evidence="1 2">
    <name type="scientific">Spirosoma oryzae</name>
    <dbReference type="NCBI Taxonomy" id="1469603"/>
    <lineage>
        <taxon>Bacteria</taxon>
        <taxon>Pseudomonadati</taxon>
        <taxon>Bacteroidota</taxon>
        <taxon>Cytophagia</taxon>
        <taxon>Cytophagales</taxon>
        <taxon>Cytophagaceae</taxon>
        <taxon>Spirosoma</taxon>
    </lineage>
</organism>
<gene>
    <name evidence="1" type="ORF">CLV58_12526</name>
</gene>
<evidence type="ECO:0000313" key="1">
    <source>
        <dbReference type="EMBL" id="PRY29764.1"/>
    </source>
</evidence>
<protein>
    <submittedName>
        <fullName evidence="1">Uncharacterized protein</fullName>
    </submittedName>
</protein>
<keyword evidence="2" id="KW-1185">Reference proteome</keyword>